<evidence type="ECO:0000256" key="3">
    <source>
        <dbReference type="SAM" id="MobiDB-lite"/>
    </source>
</evidence>
<protein>
    <recommendedName>
        <fullName evidence="6">SANT domain-containing protein</fullName>
    </recommendedName>
</protein>
<keyword evidence="1" id="KW-0238">DNA-binding</keyword>
<feature type="region of interest" description="Disordered" evidence="3">
    <location>
        <begin position="400"/>
        <end position="428"/>
    </location>
</feature>
<dbReference type="GO" id="GO:0005634">
    <property type="term" value="C:nucleus"/>
    <property type="evidence" value="ECO:0007669"/>
    <property type="project" value="TreeGrafter"/>
</dbReference>
<evidence type="ECO:0000313" key="4">
    <source>
        <dbReference type="EMBL" id="RUS85965.1"/>
    </source>
</evidence>
<dbReference type="PANTHER" id="PTHR21677">
    <property type="entry name" value="CRAMPED PROTEIN"/>
    <property type="match status" value="1"/>
</dbReference>
<dbReference type="PANTHER" id="PTHR21677:SF1">
    <property type="entry name" value="PROTEIN CRAMPED-LIKE"/>
    <property type="match status" value="1"/>
</dbReference>
<proteinExistence type="predicted"/>
<gene>
    <name evidence="4" type="ORF">EGW08_006294</name>
</gene>
<dbReference type="Proteomes" id="UP000271974">
    <property type="component" value="Unassembled WGS sequence"/>
</dbReference>
<evidence type="ECO:0000256" key="2">
    <source>
        <dbReference type="ARBA" id="ARBA00023242"/>
    </source>
</evidence>
<accession>A0A3S1BKL2</accession>
<comment type="caution">
    <text evidence="4">The sequence shown here is derived from an EMBL/GenBank/DDBJ whole genome shotgun (WGS) entry which is preliminary data.</text>
</comment>
<feature type="region of interest" description="Disordered" evidence="3">
    <location>
        <begin position="839"/>
        <end position="867"/>
    </location>
</feature>
<feature type="non-terminal residue" evidence="4">
    <location>
        <position position="1"/>
    </location>
</feature>
<feature type="region of interest" description="Disordered" evidence="3">
    <location>
        <begin position="456"/>
        <end position="485"/>
    </location>
</feature>
<evidence type="ECO:0008006" key="6">
    <source>
        <dbReference type="Google" id="ProtNLM"/>
    </source>
</evidence>
<keyword evidence="5" id="KW-1185">Reference proteome</keyword>
<evidence type="ECO:0000313" key="5">
    <source>
        <dbReference type="Proteomes" id="UP000271974"/>
    </source>
</evidence>
<dbReference type="OrthoDB" id="515799at2759"/>
<feature type="non-terminal residue" evidence="4">
    <location>
        <position position="867"/>
    </location>
</feature>
<dbReference type="GO" id="GO:0003682">
    <property type="term" value="F:chromatin binding"/>
    <property type="evidence" value="ECO:0007669"/>
    <property type="project" value="InterPro"/>
</dbReference>
<organism evidence="4 5">
    <name type="scientific">Elysia chlorotica</name>
    <name type="common">Eastern emerald elysia</name>
    <name type="synonym">Sea slug</name>
    <dbReference type="NCBI Taxonomy" id="188477"/>
    <lineage>
        <taxon>Eukaryota</taxon>
        <taxon>Metazoa</taxon>
        <taxon>Spiralia</taxon>
        <taxon>Lophotrochozoa</taxon>
        <taxon>Mollusca</taxon>
        <taxon>Gastropoda</taxon>
        <taxon>Heterobranchia</taxon>
        <taxon>Euthyneura</taxon>
        <taxon>Panpulmonata</taxon>
        <taxon>Sacoglossa</taxon>
        <taxon>Placobranchoidea</taxon>
        <taxon>Plakobranchidae</taxon>
        <taxon>Elysia</taxon>
    </lineage>
</organism>
<dbReference type="STRING" id="188477.A0A3S1BKL2"/>
<evidence type="ECO:0000256" key="1">
    <source>
        <dbReference type="ARBA" id="ARBA00023125"/>
    </source>
</evidence>
<dbReference type="EMBL" id="RQTK01000155">
    <property type="protein sequence ID" value="RUS85965.1"/>
    <property type="molecule type" value="Genomic_DNA"/>
</dbReference>
<name>A0A3S1BKL2_ELYCH</name>
<reference evidence="4 5" key="1">
    <citation type="submission" date="2019-01" db="EMBL/GenBank/DDBJ databases">
        <title>A draft genome assembly of the solar-powered sea slug Elysia chlorotica.</title>
        <authorList>
            <person name="Cai H."/>
            <person name="Li Q."/>
            <person name="Fang X."/>
            <person name="Li J."/>
            <person name="Curtis N.E."/>
            <person name="Altenburger A."/>
            <person name="Shibata T."/>
            <person name="Feng M."/>
            <person name="Maeda T."/>
            <person name="Schwartz J.A."/>
            <person name="Shigenobu S."/>
            <person name="Lundholm N."/>
            <person name="Nishiyama T."/>
            <person name="Yang H."/>
            <person name="Hasebe M."/>
            <person name="Li S."/>
            <person name="Pierce S.K."/>
            <person name="Wang J."/>
        </authorList>
    </citation>
    <scope>NUCLEOTIDE SEQUENCE [LARGE SCALE GENOMIC DNA]</scope>
    <source>
        <strain evidence="4">EC2010</strain>
        <tissue evidence="4">Whole organism of an adult</tissue>
    </source>
</reference>
<dbReference type="GO" id="GO:0003677">
    <property type="term" value="F:DNA binding"/>
    <property type="evidence" value="ECO:0007669"/>
    <property type="project" value="UniProtKB-KW"/>
</dbReference>
<dbReference type="InterPro" id="IPR055315">
    <property type="entry name" value="Cramped-like"/>
</dbReference>
<dbReference type="GO" id="GO:0007389">
    <property type="term" value="P:pattern specification process"/>
    <property type="evidence" value="ECO:0007669"/>
    <property type="project" value="TreeGrafter"/>
</dbReference>
<dbReference type="AlphaFoldDB" id="A0A3S1BKL2"/>
<keyword evidence="2" id="KW-0539">Nucleus</keyword>
<sequence>FQYGKNFEAISKKISQSAKVRGFAPKDKVQVQYFYYRNWRKIAKFVDMKETDVPMKTQELYGLINYGVLQKYVKGKSCDLRNVLKYLLNSFVKCFILQENTNNTLRTPICTCLKKINRLIDANSSQSTSSQKLPQTISIELTPKNSKAWAKVQSVSQNPRLRMKVPPSRTVESVIKFLNKKWKPQRTKSKEKLGVVEESRENLVMFLHPNTKIFPVNLIARQNEKVDVSFTNYRQSVLPMLQSEKKSQAPKGSDKVVGVEKEKDKPSFESIHEQIFTGGGILSFSDSSHSQKSEEKLSLFIPENKCQDGGNFLQGVVSSPSDAEFYPGKMLQCTSPSHCAAKDRAIKSPKALHPASALLVDDNAMFPDSSEPFSPSSVSSSSSLQQSKLQVETCLSPLVQNQQVSPGLPDVTSPSVGRKKRIGGRVTKKASSATDGAVCLTGDAGSVGLAIETNSTLSTSPAKQQDCPGPPASGSQDQSPHKDSQAEIARLTRLATEEGFTALNSHTVTLLHLSLLLGRETLVRLQYEWREKRPARGAVQGPVCATVVSGSGGAILGQAAAQMSNLLRRLCNLATLELTDFVRDSELKTSKSSGSSGCSRCFAQSASAMLSSSVALTSASAKANSTRTRRQSLLNQTERGQGQNEADVTSTSAILTTTKDTGVQTDPPPAAPIQFPFTAGLPASTIHLAQAPGAPATVRLPDNVQVLQQGSVMTTGGRTFVAGTPAPAGTQINGRDQVFRVPLIPTFRDAARAEQMKQEHQRRLQETAKTILEQGSNQPKLLKRRRVISKKKAPPVIVQRTLMPKLDAGEVVTYIQQPALTPVSSAMLYSLNPAEAVSPQTGVSSQTVPVSTHNNLMPSLGLSSQAA</sequence>
<feature type="compositionally biased region" description="Basic residues" evidence="3">
    <location>
        <begin position="417"/>
        <end position="428"/>
    </location>
</feature>